<keyword evidence="18" id="KW-1185">Reference proteome</keyword>
<dbReference type="AlphaFoldDB" id="A0A835XHR9"/>
<evidence type="ECO:0000256" key="9">
    <source>
        <dbReference type="ARBA" id="ARBA00022824"/>
    </source>
</evidence>
<feature type="region of interest" description="Disordered" evidence="15">
    <location>
        <begin position="230"/>
        <end position="261"/>
    </location>
</feature>
<keyword evidence="16" id="KW-0732">Signal</keyword>
<evidence type="ECO:0000256" key="11">
    <source>
        <dbReference type="ARBA" id="ARBA00023136"/>
    </source>
</evidence>
<proteinExistence type="inferred from homology"/>
<comment type="caution">
    <text evidence="17">The sequence shown here is derived from an EMBL/GenBank/DDBJ whole genome shotgun (WGS) entry which is preliminary data.</text>
</comment>
<feature type="chain" id="PRO_5032765099" description="Dol-P-Glc:Glc(2)Man(9)GlcNAc(2)-PP-Dol alpha-1,2-glucosyltransferase" evidence="16">
    <location>
        <begin position="19"/>
        <end position="516"/>
    </location>
</feature>
<dbReference type="EC" id="2.4.1.256" evidence="4 14"/>
<dbReference type="PANTHER" id="PTHR12989">
    <property type="entry name" value="ALPHA-1,2-GLUCOSYLTRANSFERASE ALG10"/>
    <property type="match status" value="1"/>
</dbReference>
<evidence type="ECO:0000313" key="17">
    <source>
        <dbReference type="EMBL" id="KAG2482556.1"/>
    </source>
</evidence>
<reference evidence="17" key="1">
    <citation type="journal article" date="2020" name="bioRxiv">
        <title>Comparative genomics of Chlamydomonas.</title>
        <authorList>
            <person name="Craig R.J."/>
            <person name="Hasan A.R."/>
            <person name="Ness R.W."/>
            <person name="Keightley P.D."/>
        </authorList>
    </citation>
    <scope>NUCLEOTIDE SEQUENCE</scope>
    <source>
        <strain evidence="17">CCAP 11/70</strain>
    </source>
</reference>
<evidence type="ECO:0000256" key="12">
    <source>
        <dbReference type="ARBA" id="ARBA00044727"/>
    </source>
</evidence>
<feature type="transmembrane region" description="Helical" evidence="14">
    <location>
        <begin position="290"/>
        <end position="312"/>
    </location>
</feature>
<comment type="subcellular location">
    <subcellularLocation>
        <location evidence="1">Endoplasmic reticulum membrane</location>
        <topology evidence="1">Multi-pass membrane protein</topology>
    </subcellularLocation>
</comment>
<keyword evidence="6 14" id="KW-0328">Glycosyltransferase</keyword>
<dbReference type="Pfam" id="PF04922">
    <property type="entry name" value="DIE2_ALG10"/>
    <property type="match status" value="1"/>
</dbReference>
<dbReference type="GO" id="GO:0005789">
    <property type="term" value="C:endoplasmic reticulum membrane"/>
    <property type="evidence" value="ECO:0007669"/>
    <property type="project" value="UniProtKB-SubCell"/>
</dbReference>
<evidence type="ECO:0000256" key="16">
    <source>
        <dbReference type="SAM" id="SignalP"/>
    </source>
</evidence>
<comment type="caution">
    <text evidence="14">Lacks conserved residue(s) required for the propagation of feature annotation.</text>
</comment>
<dbReference type="PANTHER" id="PTHR12989:SF10">
    <property type="entry name" value="DOL-P-GLC:GLC(2)MAN(9)GLCNAC(2)-PP-DOL ALPHA-1,2-GLUCOSYLTRANSFERASE-RELATED"/>
    <property type="match status" value="1"/>
</dbReference>
<evidence type="ECO:0000256" key="5">
    <source>
        <dbReference type="ARBA" id="ARBA00018512"/>
    </source>
</evidence>
<feature type="signal peptide" evidence="16">
    <location>
        <begin position="1"/>
        <end position="18"/>
    </location>
</feature>
<evidence type="ECO:0000256" key="2">
    <source>
        <dbReference type="ARBA" id="ARBA00004922"/>
    </source>
</evidence>
<evidence type="ECO:0000256" key="7">
    <source>
        <dbReference type="ARBA" id="ARBA00022679"/>
    </source>
</evidence>
<feature type="transmembrane region" description="Helical" evidence="14">
    <location>
        <begin position="363"/>
        <end position="391"/>
    </location>
</feature>
<keyword evidence="7" id="KW-0808">Transferase</keyword>
<comment type="pathway">
    <text evidence="2">Protein modification; protein glycosylation.</text>
</comment>
<evidence type="ECO:0000256" key="3">
    <source>
        <dbReference type="ARBA" id="ARBA00010600"/>
    </source>
</evidence>
<evidence type="ECO:0000256" key="13">
    <source>
        <dbReference type="ARBA" id="ARBA00048064"/>
    </source>
</evidence>
<keyword evidence="9" id="KW-0256">Endoplasmic reticulum</keyword>
<evidence type="ECO:0000256" key="10">
    <source>
        <dbReference type="ARBA" id="ARBA00022989"/>
    </source>
</evidence>
<keyword evidence="11 14" id="KW-0472">Membrane</keyword>
<organism evidence="17 18">
    <name type="scientific">Edaphochlamys debaryana</name>
    <dbReference type="NCBI Taxonomy" id="47281"/>
    <lineage>
        <taxon>Eukaryota</taxon>
        <taxon>Viridiplantae</taxon>
        <taxon>Chlorophyta</taxon>
        <taxon>core chlorophytes</taxon>
        <taxon>Chlorophyceae</taxon>
        <taxon>CS clade</taxon>
        <taxon>Chlamydomonadales</taxon>
        <taxon>Chlamydomonadales incertae sedis</taxon>
        <taxon>Edaphochlamys</taxon>
    </lineage>
</organism>
<keyword evidence="10 14" id="KW-1133">Transmembrane helix</keyword>
<accession>A0A835XHR9</accession>
<dbReference type="GO" id="GO:0106073">
    <property type="term" value="F:dolichyl pyrophosphate Glc2Man9GlcNAc2 alpha-1,2-glucosyltransferase activity"/>
    <property type="evidence" value="ECO:0007669"/>
    <property type="project" value="UniProtKB-UniRule"/>
</dbReference>
<comment type="function">
    <text evidence="12">Dol-P-Glc:Glc(2)Man(9)GlcNAc(2)-PP-Dol alpha-1,2-glucosyltransferase that operates in the biosynthetic pathway of dolichol-linked oligosaccharides, the glycan precursors employed in protein asparagine (N)-glycosylation. The assembly of dolichol-linked oligosaccharides begins on the cytosolic side of the endoplasmic reticulum membrane and finishes in its lumen. The sequential addition of sugars to dolichol pyrophosphate produces dolichol-linked oligosaccharides containing fourteen sugars, including two GlcNAcs, nine mannoses and three glucoses. Once assembled, the oligosaccharide is transferred from the lipid to nascent proteins by oligosaccharyltransferases. In the lumen of the endoplasmic reticulum, adds the third and last glucose residue from dolichyl phosphate glucose (Dol-P-Glc) onto the lipid-linked oligosaccharide intermediate Glc(2)Man(9)GlcNAc(2)-PP-Dol to produce Glc(3)Man(9)GlcNAc(2)-PP-Dol.</text>
</comment>
<dbReference type="PIRSF" id="PIRSF028810">
    <property type="entry name" value="Alpha1_2_glucosyltferase_Alg10"/>
    <property type="match status" value="1"/>
</dbReference>
<evidence type="ECO:0000313" key="18">
    <source>
        <dbReference type="Proteomes" id="UP000612055"/>
    </source>
</evidence>
<dbReference type="InterPro" id="IPR016900">
    <property type="entry name" value="Alg10"/>
</dbReference>
<sequence length="516" mass="55125">MAWLLASAFVALQSAVLSLVNDTVKDDYMDEVFHGPQAREYCRGDFASWHPKITTFPGVYYLGTAYGWGRWAAQALVGKVVNTEEACSTPFLRSLNVLLSLACLLTTRAILRHRRSHGRLAPGQARGGPQQQQAASDAAVSPGLHALVLALYPLHWFFSFLYYTDVASLLFLLLCNLQALRRSYLTAALAGAAAVLCRQTNAVWAAFVLGESALAELGLADAPWAAAGSGAGSSGPWRSPRKSGSSVAAGKGGAGQGGGEDEEAARADAAGLLPELGLALSRAWQRRGRLAAALWPLLLPPVGFVAFLVANGGAVVLGDKEAHVPVRHGAQLLYFGGWAALMLWPQLLPEVGALGRAAARRPMAAVVVAAGAVAAAAGVAHVSTLVHPYVLADNRHYVFYLWRRLLDRHRLARYALAPANAAAWALLLSGLRRSASRLWLLGFLACVAATLLPAWLLELRYFTPGLFLAAMRLRPPSPLQAGALLATYAVVDAGSMFLFLRRPFIFADGSVARFMW</sequence>
<evidence type="ECO:0000256" key="15">
    <source>
        <dbReference type="SAM" id="MobiDB-lite"/>
    </source>
</evidence>
<comment type="similarity">
    <text evidence="3 14">Belongs to the ALG10 glucosyltransferase family.</text>
</comment>
<feature type="transmembrane region" description="Helical" evidence="14">
    <location>
        <begin position="438"/>
        <end position="457"/>
    </location>
</feature>
<feature type="transmembrane region" description="Helical" evidence="14">
    <location>
        <begin position="160"/>
        <end position="180"/>
    </location>
</feature>
<name>A0A835XHR9_9CHLO</name>
<dbReference type="OrthoDB" id="4769at2759"/>
<dbReference type="EMBL" id="JAEHOE010000214">
    <property type="protein sequence ID" value="KAG2482556.1"/>
    <property type="molecule type" value="Genomic_DNA"/>
</dbReference>
<dbReference type="Proteomes" id="UP000612055">
    <property type="component" value="Unassembled WGS sequence"/>
</dbReference>
<protein>
    <recommendedName>
        <fullName evidence="5 14">Dol-P-Glc:Glc(2)Man(9)GlcNAc(2)-PP-Dol alpha-1,2-glucosyltransferase</fullName>
        <ecNumber evidence="4 14">2.4.1.256</ecNumber>
    </recommendedName>
</protein>
<feature type="transmembrane region" description="Helical" evidence="14">
    <location>
        <begin position="411"/>
        <end position="431"/>
    </location>
</feature>
<keyword evidence="8 14" id="KW-0812">Transmembrane</keyword>
<feature type="transmembrane region" description="Helical" evidence="14">
    <location>
        <begin position="477"/>
        <end position="500"/>
    </location>
</feature>
<gene>
    <name evidence="17" type="ORF">HYH03_018515</name>
</gene>
<evidence type="ECO:0000256" key="8">
    <source>
        <dbReference type="ARBA" id="ARBA00022692"/>
    </source>
</evidence>
<comment type="catalytic activity">
    <reaction evidence="13">
        <text>an alpha-D-Glc-(1-&gt;3)-alpha-D-Glc-(1-&gt;3)-alpha-D-Man-(1-&gt;2)-alpha-D-Man-(1-&gt;2)-alpha-D-Man-(1-&gt;3)-[alpha-D-Man-(1-&gt;2)-alpha-D-Man-(1-&gt;3)-[alpha-D-Man-(1-&gt;2)-alpha-D-Man-(1-&gt;6)]-alpha-D-Man-(1-&gt;6)]-beta-D-Man-(1-&gt;4)-beta-D-GlcNAc-(1-&gt;4)-alpha-D-GlcNAc-diphospho-di-trans,poly-cis-dolichol + a di-trans,poly-cis-dolichyl beta-D-glucosyl phosphate = a alpha-D-Glc-(1-&gt;2)-alpha-D-Glc-(1-&gt;3)-alpha-D-Glc-(1-&gt;3)-alpha-D-Man-(1-&gt;2)-alpha-D-Man-(1-&gt;2)-alpha-D-Man-(1-&gt;3)-[alpha-D-Man-(1-&gt;2)-alpha-D-Man-(1-&gt;3)-[alpha-D-Man-(1-&gt;2)-alpha-D-Man-(1-&gt;6)]-alpha-D-Man-(1-&gt;6)]-beta-D-Man-(1-&gt;4)-beta-D-GlcNAc-(1-&gt;4)-alpha-D-GlcNAc-diphospho-di-trans,poly-cis-dolichol + a di-trans,poly-cis-dolichyl phosphate + H(+)</text>
        <dbReference type="Rhea" id="RHEA:29543"/>
        <dbReference type="Rhea" id="RHEA-COMP:19498"/>
        <dbReference type="Rhea" id="RHEA-COMP:19502"/>
        <dbReference type="Rhea" id="RHEA-COMP:19512"/>
        <dbReference type="Rhea" id="RHEA-COMP:19522"/>
        <dbReference type="ChEBI" id="CHEBI:15378"/>
        <dbReference type="ChEBI" id="CHEBI:57525"/>
        <dbReference type="ChEBI" id="CHEBI:57683"/>
        <dbReference type="ChEBI" id="CHEBI:132522"/>
        <dbReference type="ChEBI" id="CHEBI:132523"/>
        <dbReference type="EC" id="2.4.1.256"/>
    </reaction>
    <physiologicalReaction direction="left-to-right" evidence="13">
        <dbReference type="Rhea" id="RHEA:29544"/>
    </physiologicalReaction>
</comment>
<evidence type="ECO:0000256" key="6">
    <source>
        <dbReference type="ARBA" id="ARBA00022676"/>
    </source>
</evidence>
<feature type="transmembrane region" description="Helical" evidence="14">
    <location>
        <begin position="332"/>
        <end position="351"/>
    </location>
</feature>
<evidence type="ECO:0000256" key="14">
    <source>
        <dbReference type="PIRNR" id="PIRNR028810"/>
    </source>
</evidence>
<dbReference type="GO" id="GO:0006488">
    <property type="term" value="P:dolichol-linked oligosaccharide biosynthetic process"/>
    <property type="evidence" value="ECO:0007669"/>
    <property type="project" value="UniProtKB-UniRule"/>
</dbReference>
<evidence type="ECO:0000256" key="4">
    <source>
        <dbReference type="ARBA" id="ARBA00011967"/>
    </source>
</evidence>
<evidence type="ECO:0000256" key="1">
    <source>
        <dbReference type="ARBA" id="ARBA00004477"/>
    </source>
</evidence>